<dbReference type="Proteomes" id="UP000509704">
    <property type="component" value="Chromosome 2"/>
</dbReference>
<dbReference type="EMBL" id="CP058605">
    <property type="protein sequence ID" value="QLG71273.1"/>
    <property type="molecule type" value="Genomic_DNA"/>
</dbReference>
<name>A0A7H9AYJ4_ZYGMR</name>
<evidence type="ECO:0000313" key="1">
    <source>
        <dbReference type="EMBL" id="QLG71273.1"/>
    </source>
</evidence>
<dbReference type="OrthoDB" id="4067935at2759"/>
<sequence length="287" mass="33493">MTGTVELEQTVEKLSNMMGEVKFSPKNRDILNNLGNELVISQSKPVLEFVDIIIERFMYPRLPSKSLMGLLLLQECAIIDEESNDNDDLDNLIKYETFDLGHPRILELILIRQKLEELNSTEKKTWKSDEYMTKLLTKVQQVYVLLVHLLQVLSDHIEVPAHSAFYKGIVLDSIADFQRAFESFKILDFICQSLIRSVAESGKSDNSIFYVEDTLLRHIESFIQGNIKWYEDIMLQSTALKEFYLTEKKMLPQSIPSHETDLLHQKGFEIFLEKRKLRLRISTRRVF</sequence>
<dbReference type="GeneID" id="59234934"/>
<proteinExistence type="predicted"/>
<protein>
    <submittedName>
        <fullName evidence="1">Uncharacterized protein</fullName>
    </submittedName>
</protein>
<organism evidence="1 2">
    <name type="scientific">Zygotorulaspora mrakii</name>
    <name type="common">Zygosaccharomyces mrakii</name>
    <dbReference type="NCBI Taxonomy" id="42260"/>
    <lineage>
        <taxon>Eukaryota</taxon>
        <taxon>Fungi</taxon>
        <taxon>Dikarya</taxon>
        <taxon>Ascomycota</taxon>
        <taxon>Saccharomycotina</taxon>
        <taxon>Saccharomycetes</taxon>
        <taxon>Saccharomycetales</taxon>
        <taxon>Saccharomycetaceae</taxon>
        <taxon>Zygotorulaspora</taxon>
    </lineage>
</organism>
<keyword evidence="2" id="KW-1185">Reference proteome</keyword>
<evidence type="ECO:0000313" key="2">
    <source>
        <dbReference type="Proteomes" id="UP000509704"/>
    </source>
</evidence>
<dbReference type="AlphaFoldDB" id="A0A7H9AYJ4"/>
<reference evidence="1 2" key="1">
    <citation type="submission" date="2020-07" db="EMBL/GenBank/DDBJ databases">
        <title>The yeast mating-type switching endonuclease HO is a domesticated member of an unorthodox homing genetic element family.</title>
        <authorList>
            <person name="Coughlan A.Y."/>
            <person name="Lombardi L."/>
            <person name="Braun-Galleani S."/>
            <person name="Martos A.R."/>
            <person name="Galeote V."/>
            <person name="Bigey F."/>
            <person name="Dequin S."/>
            <person name="Byrne K.P."/>
            <person name="Wolfe K.H."/>
        </authorList>
    </citation>
    <scope>NUCLEOTIDE SEQUENCE [LARGE SCALE GENOMIC DNA]</scope>
    <source>
        <strain evidence="1 2">NRRL Y-6702</strain>
    </source>
</reference>
<accession>A0A7H9AYJ4</accession>
<dbReference type="KEGG" id="zmk:HG535_0B03120"/>
<gene>
    <name evidence="1" type="ORF">HG535_0B03120</name>
</gene>
<dbReference type="RefSeq" id="XP_037143001.1">
    <property type="nucleotide sequence ID" value="XM_037287106.1"/>
</dbReference>